<dbReference type="Proteomes" id="UP000540787">
    <property type="component" value="Unassembled WGS sequence"/>
</dbReference>
<dbReference type="GO" id="GO:0016020">
    <property type="term" value="C:membrane"/>
    <property type="evidence" value="ECO:0007669"/>
    <property type="project" value="InterPro"/>
</dbReference>
<sequence>MLPILQFIVDIVAGLLGGVLLLRFWTNAIRVRLPDQIRQFVHTITDWLVMPLRRVVPGTRGYDWASLIGAFLVVLVASTVLLLAGASGETMLLYALHRFLTWILYGFMALLIIEAIFSWVNPNAPLAPFVHALNQPLLRPIRRVVKPIGGMDLSVLVALVLIQILLFVLRQVFGYV</sequence>
<organism evidence="2 3">
    <name type="scientific">Massilia aurea</name>
    <dbReference type="NCBI Taxonomy" id="373040"/>
    <lineage>
        <taxon>Bacteria</taxon>
        <taxon>Pseudomonadati</taxon>
        <taxon>Pseudomonadota</taxon>
        <taxon>Betaproteobacteria</taxon>
        <taxon>Burkholderiales</taxon>
        <taxon>Oxalobacteraceae</taxon>
        <taxon>Telluria group</taxon>
        <taxon>Massilia</taxon>
    </lineage>
</organism>
<dbReference type="InterPro" id="IPR003425">
    <property type="entry name" value="CCB3/YggT"/>
</dbReference>
<feature type="transmembrane region" description="Helical" evidence="1">
    <location>
        <begin position="64"/>
        <end position="87"/>
    </location>
</feature>
<evidence type="ECO:0000256" key="1">
    <source>
        <dbReference type="SAM" id="Phobius"/>
    </source>
</evidence>
<protein>
    <submittedName>
        <fullName evidence="2">YggT family protein</fullName>
    </submittedName>
</protein>
<dbReference type="Pfam" id="PF02325">
    <property type="entry name" value="CCB3_YggT"/>
    <property type="match status" value="2"/>
</dbReference>
<dbReference type="EMBL" id="JACHBX010000004">
    <property type="protein sequence ID" value="MBB6135640.1"/>
    <property type="molecule type" value="Genomic_DNA"/>
</dbReference>
<feature type="transmembrane region" description="Helical" evidence="1">
    <location>
        <begin position="153"/>
        <end position="173"/>
    </location>
</feature>
<reference evidence="2 3" key="1">
    <citation type="submission" date="2020-08" db="EMBL/GenBank/DDBJ databases">
        <title>The Agave Microbiome: Exploring the role of microbial communities in plant adaptations to desert environments.</title>
        <authorList>
            <person name="Partida-Martinez L.P."/>
        </authorList>
    </citation>
    <scope>NUCLEOTIDE SEQUENCE [LARGE SCALE GENOMIC DNA]</scope>
    <source>
        <strain evidence="2 3">AT3.2</strain>
    </source>
</reference>
<comment type="caution">
    <text evidence="2">The sequence shown here is derived from an EMBL/GenBank/DDBJ whole genome shotgun (WGS) entry which is preliminary data.</text>
</comment>
<feature type="transmembrane region" description="Helical" evidence="1">
    <location>
        <begin position="99"/>
        <end position="120"/>
    </location>
</feature>
<gene>
    <name evidence="2" type="ORF">HD842_003807</name>
</gene>
<evidence type="ECO:0000313" key="3">
    <source>
        <dbReference type="Proteomes" id="UP000540787"/>
    </source>
</evidence>
<proteinExistence type="predicted"/>
<dbReference type="RefSeq" id="WP_183556298.1">
    <property type="nucleotide sequence ID" value="NZ_JACHBX010000004.1"/>
</dbReference>
<feature type="transmembrane region" description="Helical" evidence="1">
    <location>
        <begin position="7"/>
        <end position="25"/>
    </location>
</feature>
<accession>A0A7X0CFU7</accession>
<dbReference type="AlphaFoldDB" id="A0A7X0CFU7"/>
<keyword evidence="1" id="KW-0812">Transmembrane</keyword>
<keyword evidence="1" id="KW-1133">Transmembrane helix</keyword>
<keyword evidence="1" id="KW-0472">Membrane</keyword>
<evidence type="ECO:0000313" key="2">
    <source>
        <dbReference type="EMBL" id="MBB6135640.1"/>
    </source>
</evidence>
<keyword evidence="3" id="KW-1185">Reference proteome</keyword>
<name>A0A7X0CFU7_9BURK</name>